<evidence type="ECO:0000256" key="1">
    <source>
        <dbReference type="SAM" id="MobiDB-lite"/>
    </source>
</evidence>
<dbReference type="Proteomes" id="UP000011115">
    <property type="component" value="Unassembled WGS sequence"/>
</dbReference>
<feature type="region of interest" description="Disordered" evidence="1">
    <location>
        <begin position="1"/>
        <end position="164"/>
    </location>
</feature>
<feature type="compositionally biased region" description="Basic and acidic residues" evidence="1">
    <location>
        <begin position="113"/>
        <end position="124"/>
    </location>
</feature>
<sequence>MRFFRNKGEKHKGRRQPYKGKVEQKWNPIPQVQEKGTTISNKFGVLDDTKEDERADNENEKRVQTGGEQKTNNEEYNKNKEVVLESMERNGEQVLGSNGDNKQHNAHNSVNDVGKEDRHKDSKQSKNTSPQLEEYNDNGGVNDEDEVVPVTNQDSKSMEEGEINEEEIAQDKAKINILSEQEIKMVGWRQIQQIHVNI</sequence>
<dbReference type="InParanoid" id="M1DXY8"/>
<name>M1DXY8_SOLTU</name>
<dbReference type="AlphaFoldDB" id="M1DXY8"/>
<protein>
    <submittedName>
        <fullName evidence="2">5' nucleotidase</fullName>
    </submittedName>
</protein>
<proteinExistence type="predicted"/>
<accession>M1DXY8</accession>
<reference evidence="3" key="1">
    <citation type="journal article" date="2011" name="Nature">
        <title>Genome sequence and analysis of the tuber crop potato.</title>
        <authorList>
            <consortium name="The Potato Genome Sequencing Consortium"/>
        </authorList>
    </citation>
    <scope>NUCLEOTIDE SEQUENCE [LARGE SCALE GENOMIC DNA]</scope>
    <source>
        <strain evidence="3">cv. DM1-3 516 R44</strain>
    </source>
</reference>
<organism evidence="2 3">
    <name type="scientific">Solanum tuberosum</name>
    <name type="common">Potato</name>
    <dbReference type="NCBI Taxonomy" id="4113"/>
    <lineage>
        <taxon>Eukaryota</taxon>
        <taxon>Viridiplantae</taxon>
        <taxon>Streptophyta</taxon>
        <taxon>Embryophyta</taxon>
        <taxon>Tracheophyta</taxon>
        <taxon>Spermatophyta</taxon>
        <taxon>Magnoliopsida</taxon>
        <taxon>eudicotyledons</taxon>
        <taxon>Gunneridae</taxon>
        <taxon>Pentapetalae</taxon>
        <taxon>asterids</taxon>
        <taxon>lamiids</taxon>
        <taxon>Solanales</taxon>
        <taxon>Solanaceae</taxon>
        <taxon>Solanoideae</taxon>
        <taxon>Solaneae</taxon>
        <taxon>Solanum</taxon>
    </lineage>
</organism>
<evidence type="ECO:0000313" key="3">
    <source>
        <dbReference type="Proteomes" id="UP000011115"/>
    </source>
</evidence>
<dbReference type="HOGENOM" id="CLU_1380236_0_0_1"/>
<dbReference type="PaxDb" id="4113-PGSC0003DMT400096212"/>
<feature type="compositionally biased region" description="Basic and acidic residues" evidence="1">
    <location>
        <begin position="71"/>
        <end position="91"/>
    </location>
</feature>
<feature type="compositionally biased region" description="Polar residues" evidence="1">
    <location>
        <begin position="95"/>
        <end position="111"/>
    </location>
</feature>
<keyword evidence="3" id="KW-1185">Reference proteome</keyword>
<reference evidence="2" key="2">
    <citation type="submission" date="2015-06" db="UniProtKB">
        <authorList>
            <consortium name="EnsemblPlants"/>
        </authorList>
    </citation>
    <scope>IDENTIFICATION</scope>
    <source>
        <strain evidence="2">DM1-3 516 R44</strain>
    </source>
</reference>
<feature type="compositionally biased region" description="Basic residues" evidence="1">
    <location>
        <begin position="1"/>
        <end position="18"/>
    </location>
</feature>
<dbReference type="EnsemblPlants" id="PGSC0003DMT400096212">
    <property type="protein sequence ID" value="PGSC0003DMT400096212"/>
    <property type="gene ID" value="PGSC0003DMG400045783"/>
</dbReference>
<dbReference type="Gramene" id="PGSC0003DMT400096212">
    <property type="protein sequence ID" value="PGSC0003DMT400096212"/>
    <property type="gene ID" value="PGSC0003DMG400045783"/>
</dbReference>
<evidence type="ECO:0000313" key="2">
    <source>
        <dbReference type="EnsemblPlants" id="PGSC0003DMT400096212"/>
    </source>
</evidence>
<feature type="compositionally biased region" description="Basic and acidic residues" evidence="1">
    <location>
        <begin position="45"/>
        <end position="63"/>
    </location>
</feature>